<gene>
    <name evidence="2" type="ORF">QV09_02245</name>
</gene>
<reference evidence="2 3" key="1">
    <citation type="submission" date="2014-11" db="EMBL/GenBank/DDBJ databases">
        <title>Pan-genome of Gallibacterium spp.</title>
        <authorList>
            <person name="Kudirkiene E."/>
            <person name="Bojesen A.M."/>
        </authorList>
    </citation>
    <scope>NUCLEOTIDE SEQUENCE [LARGE SCALE GENOMIC DNA]</scope>
    <source>
        <strain evidence="2 3">18469/18</strain>
    </source>
</reference>
<dbReference type="Proteomes" id="UP000092527">
    <property type="component" value="Unassembled WGS sequence"/>
</dbReference>
<sequence>MILTSFFSLVTEMSAKQSYLEGFLVPRKQEDIEKLREWEESSAEFKITDKLLEVNRRSSFKLTPILQDGLGYASYEQYFDKKRDWWDTPNFDNVVEHCWFKYSSSNKEITFFNLEKVATLLRLLTDKKRFYVTNNIIVFFSKKPSEIALKTQNTSLLVQLIRELNEQQIQAIDEICKWFGTNTDDEHFHSKKNAFSTALTDFLLEKEGRIQHDICDLLEDIVNIKNQAIAQHDLYLEDFSYGKFVKKIEERASKFTTRINDALGKSVTQVLGIPIATAVFNLAKIDLHWGSVISLMIYTLLCALVLFTQQRNLFYIEDEFHIFESKLPRQLKNDVWEVNKQAILSQLKYQKWVTNFLWIIIVCTFWYVSYLIGYLIAQTILS</sequence>
<keyword evidence="1" id="KW-1133">Transmembrane helix</keyword>
<name>A0AB36E6B5_9PAST</name>
<comment type="caution">
    <text evidence="2">The sequence shown here is derived from an EMBL/GenBank/DDBJ whole genome shotgun (WGS) entry which is preliminary data.</text>
</comment>
<protein>
    <submittedName>
        <fullName evidence="2">Uncharacterized protein</fullName>
    </submittedName>
</protein>
<evidence type="ECO:0000313" key="2">
    <source>
        <dbReference type="EMBL" id="OBX11552.1"/>
    </source>
</evidence>
<feature type="transmembrane region" description="Helical" evidence="1">
    <location>
        <begin position="287"/>
        <end position="307"/>
    </location>
</feature>
<keyword evidence="1" id="KW-0812">Transmembrane</keyword>
<dbReference type="EMBL" id="JTJU01000010">
    <property type="protein sequence ID" value="OBX11552.1"/>
    <property type="molecule type" value="Genomic_DNA"/>
</dbReference>
<evidence type="ECO:0000313" key="3">
    <source>
        <dbReference type="Proteomes" id="UP000092527"/>
    </source>
</evidence>
<evidence type="ECO:0000256" key="1">
    <source>
        <dbReference type="SAM" id="Phobius"/>
    </source>
</evidence>
<dbReference type="AlphaFoldDB" id="A0AB36E6B5"/>
<dbReference type="RefSeq" id="WP_066111010.1">
    <property type="nucleotide sequence ID" value="NZ_JTJT01000001.1"/>
</dbReference>
<organism evidence="2 3">
    <name type="scientific">Gallibacterium salpingitidis</name>
    <dbReference type="NCBI Taxonomy" id="505341"/>
    <lineage>
        <taxon>Bacteria</taxon>
        <taxon>Pseudomonadati</taxon>
        <taxon>Pseudomonadota</taxon>
        <taxon>Gammaproteobacteria</taxon>
        <taxon>Pasteurellales</taxon>
        <taxon>Pasteurellaceae</taxon>
        <taxon>Gallibacterium</taxon>
    </lineage>
</organism>
<proteinExistence type="predicted"/>
<feature type="transmembrane region" description="Helical" evidence="1">
    <location>
        <begin position="356"/>
        <end position="377"/>
    </location>
</feature>
<keyword evidence="1" id="KW-0472">Membrane</keyword>
<accession>A0AB36E6B5</accession>